<protein>
    <submittedName>
        <fullName evidence="2">TraC family protein</fullName>
    </submittedName>
</protein>
<dbReference type="EMBL" id="JAUYVT010000004">
    <property type="protein sequence ID" value="MDP2564380.1"/>
    <property type="molecule type" value="Genomic_DNA"/>
</dbReference>
<reference evidence="2" key="1">
    <citation type="submission" date="2023-07" db="EMBL/GenBank/DDBJ databases">
        <title>Genome content predicts the carbon catabolic preferences of heterotrophic bacteria.</title>
        <authorList>
            <person name="Gralka M."/>
        </authorList>
    </citation>
    <scope>NUCLEOTIDE SEQUENCE</scope>
    <source>
        <strain evidence="2">4G09</strain>
    </source>
</reference>
<name>A0ABT9FCL9_9GAMM</name>
<dbReference type="Proteomes" id="UP001177212">
    <property type="component" value="Unassembled WGS sequence"/>
</dbReference>
<sequence>MDYKLIYRQQANKLRRFLFSNQSTGKSPTTLAMANALLERNNFESLLPYRDFHEESNLVFTDNGTTPYAGFAFEINPLLLAGADTEEQIDSLLQKLPANSTAQFTCFSSPEVSYYLNSWAQGRAGETTDPLLMNLTVRRRDYMIQAANKFSLLPTEDLRPRIYRFNIIINIPFTGDYTSLKELEIWIKIVSELQTSLKGTLKSIGLQPEVLNEKQNRGLIKALINPQYKETFMNKEDRDNDCFGENLVEKGSRIYVTEEGDIRFSKAGDKKKTSVACLTMDTYPSHIQLYQMASLIGAPKDLKERISMPFYMYTNIHILDIDKATEDLTTTLAILNKQTMSESQWYRSMMQHLFTRVNDTRQILQMARDGKTIVRMYTGINIYSDEENTKLDSEYVAGLWRKHKFKVSRESFISLPIFINSLPYGYDALRDQKKSGIQRAITCTSYNAATAIPIQGDWMGTNPAQGGPLFISRRGSLASIDLFSTPTNYNFCTIATSGAGKSYLNQEFVIDILTRGGIVRVFDQGGSYARLCEILGGENMVFDTSNAKSLNCFWGLDTEKKFKHFLPYLKEIAKLMAYPIHDIPPFEYGVLEDCIVSCWHIYRERLETHHLYEWLIEEGNRVNDRRYNDLALQIKSHAIGRYKEWFNGPRELEFTNRFTIIELNELENDNELKTLVLTLAVNEIANEFYGGPREVVKMCLIDEGWSLLANKGTTGFIERLFRTARKYNATVGLITQSYNDFNVNPAAKSALENSAWRFNLYQKPDSIQAAMEANKLPTDPFFLDLVKSVAPGEGYSEVFVDCELGKSVFRFTVDPHTHYTYTTNPKDINKLGALIKQGFTTESSIDALAVEILKNKGMTIVD</sequence>
<evidence type="ECO:0000313" key="2">
    <source>
        <dbReference type="EMBL" id="MDP2564380.1"/>
    </source>
</evidence>
<dbReference type="PANTHER" id="PTHR38467:SF1">
    <property type="entry name" value="CONJUGATIVE TRANSFER: ASSEMBLY"/>
    <property type="match status" value="1"/>
</dbReference>
<dbReference type="InterPro" id="IPR043964">
    <property type="entry name" value="P-loop_TraG"/>
</dbReference>
<keyword evidence="3" id="KW-1185">Reference proteome</keyword>
<dbReference type="Gene3D" id="1.10.8.730">
    <property type="match status" value="1"/>
</dbReference>
<dbReference type="PANTHER" id="PTHR38467">
    <property type="match status" value="1"/>
</dbReference>
<dbReference type="Pfam" id="PF19044">
    <property type="entry name" value="P-loop_TraG"/>
    <property type="match status" value="2"/>
</dbReference>
<dbReference type="InterPro" id="IPR027417">
    <property type="entry name" value="P-loop_NTPase"/>
</dbReference>
<feature type="domain" description="TraG P-loop" evidence="1">
    <location>
        <begin position="596"/>
        <end position="850"/>
    </location>
</feature>
<feature type="domain" description="TraG P-loop" evidence="1">
    <location>
        <begin position="487"/>
        <end position="557"/>
    </location>
</feature>
<dbReference type="InterPro" id="IPR025955">
    <property type="entry name" value="TraC/Conjuga_ATPase"/>
</dbReference>
<evidence type="ECO:0000259" key="1">
    <source>
        <dbReference type="Pfam" id="PF19044"/>
    </source>
</evidence>
<gene>
    <name evidence="2" type="ORF">Q8W34_07020</name>
</gene>
<proteinExistence type="predicted"/>
<accession>A0ABT9FCL9</accession>
<organism evidence="2 3">
    <name type="scientific">Pseudoalteromonas marina</name>
    <dbReference type="NCBI Taxonomy" id="267375"/>
    <lineage>
        <taxon>Bacteria</taxon>
        <taxon>Pseudomonadati</taxon>
        <taxon>Pseudomonadota</taxon>
        <taxon>Gammaproteobacteria</taxon>
        <taxon>Alteromonadales</taxon>
        <taxon>Pseudoalteromonadaceae</taxon>
        <taxon>Pseudoalteromonas</taxon>
    </lineage>
</organism>
<dbReference type="SUPFAM" id="SSF52540">
    <property type="entry name" value="P-loop containing nucleoside triphosphate hydrolases"/>
    <property type="match status" value="1"/>
</dbReference>
<dbReference type="RefSeq" id="WP_305471659.1">
    <property type="nucleotide sequence ID" value="NZ_JAUYVT010000004.1"/>
</dbReference>
<dbReference type="Gene3D" id="3.40.50.300">
    <property type="entry name" value="P-loop containing nucleotide triphosphate hydrolases"/>
    <property type="match status" value="1"/>
</dbReference>
<dbReference type="Pfam" id="PF11130">
    <property type="entry name" value="TraC_F_IV"/>
    <property type="match status" value="1"/>
</dbReference>
<evidence type="ECO:0000313" key="3">
    <source>
        <dbReference type="Proteomes" id="UP001177212"/>
    </source>
</evidence>
<dbReference type="InterPro" id="IPR053155">
    <property type="entry name" value="F-pilin_assembly_TraC"/>
</dbReference>
<comment type="caution">
    <text evidence="2">The sequence shown here is derived from an EMBL/GenBank/DDBJ whole genome shotgun (WGS) entry which is preliminary data.</text>
</comment>